<gene>
    <name evidence="1" type="ORF">F0L74_25855</name>
</gene>
<dbReference type="Proteomes" id="UP000324611">
    <property type="component" value="Unassembled WGS sequence"/>
</dbReference>
<dbReference type="AlphaFoldDB" id="A0A5B2VLU7"/>
<dbReference type="RefSeq" id="WP_149840799.1">
    <property type="nucleotide sequence ID" value="NZ_VUOC01000004.1"/>
</dbReference>
<evidence type="ECO:0008006" key="3">
    <source>
        <dbReference type="Google" id="ProtNLM"/>
    </source>
</evidence>
<accession>A0A5B2VLU7</accession>
<evidence type="ECO:0000313" key="2">
    <source>
        <dbReference type="Proteomes" id="UP000324611"/>
    </source>
</evidence>
<dbReference type="EMBL" id="VUOC01000004">
    <property type="protein sequence ID" value="KAA2239620.1"/>
    <property type="molecule type" value="Genomic_DNA"/>
</dbReference>
<comment type="caution">
    <text evidence="1">The sequence shown here is derived from an EMBL/GenBank/DDBJ whole genome shotgun (WGS) entry which is preliminary data.</text>
</comment>
<dbReference type="Gene3D" id="1.10.30.50">
    <property type="match status" value="1"/>
</dbReference>
<protein>
    <recommendedName>
        <fullName evidence="3">HNH endonuclease</fullName>
    </recommendedName>
</protein>
<name>A0A5B2VLU7_9BACT</name>
<reference evidence="1 2" key="1">
    <citation type="submission" date="2019-09" db="EMBL/GenBank/DDBJ databases">
        <title>Chitinophaga ginsengihumi sp. nov., isolated from soil of ginseng rhizosphere.</title>
        <authorList>
            <person name="Lee J."/>
        </authorList>
    </citation>
    <scope>NUCLEOTIDE SEQUENCE [LARGE SCALE GENOMIC DNA]</scope>
    <source>
        <strain evidence="1 2">BN140078</strain>
    </source>
</reference>
<reference evidence="1 2" key="2">
    <citation type="submission" date="2019-09" db="EMBL/GenBank/DDBJ databases">
        <authorList>
            <person name="Jin C."/>
        </authorList>
    </citation>
    <scope>NUCLEOTIDE SEQUENCE [LARGE SCALE GENOMIC DNA]</scope>
    <source>
        <strain evidence="1 2">BN140078</strain>
    </source>
</reference>
<keyword evidence="2" id="KW-1185">Reference proteome</keyword>
<proteinExistence type="predicted"/>
<organism evidence="1 2">
    <name type="scientific">Chitinophaga agrisoli</name>
    <dbReference type="NCBI Taxonomy" id="2607653"/>
    <lineage>
        <taxon>Bacteria</taxon>
        <taxon>Pseudomonadati</taxon>
        <taxon>Bacteroidota</taxon>
        <taxon>Chitinophagia</taxon>
        <taxon>Chitinophagales</taxon>
        <taxon>Chitinophagaceae</taxon>
        <taxon>Chitinophaga</taxon>
    </lineage>
</organism>
<sequence>MRYVEKLATDPLVIEAQGILENVNHYNDSDRVKDIIRILYSGCCAFCGSYPEHSSFYQIEHFYPKGIAVYSHYVKDIFNLHYGCQRCNTLKSTPVHLNIFSPNTYLRGNKWNHSTAKKIETELVYIGHILYPMNNRAGSIDRAKETIKLFDLNNDNGAGRSGRQHLVEERIRIFDSVFQILNTIYHLIKEEQSGTYINQSIKFLFRIVVRYLDPQSPYSNMIAQNFGDDIFKLLSIFLQKRLLLKNKQK</sequence>
<evidence type="ECO:0000313" key="1">
    <source>
        <dbReference type="EMBL" id="KAA2239620.1"/>
    </source>
</evidence>